<organism evidence="1">
    <name type="scientific">Aquarana catesbeiana</name>
    <name type="common">American bullfrog</name>
    <name type="synonym">Rana catesbeiana</name>
    <dbReference type="NCBI Taxonomy" id="8400"/>
    <lineage>
        <taxon>Eukaryota</taxon>
        <taxon>Metazoa</taxon>
        <taxon>Chordata</taxon>
        <taxon>Craniata</taxon>
        <taxon>Vertebrata</taxon>
        <taxon>Euteleostomi</taxon>
        <taxon>Amphibia</taxon>
        <taxon>Batrachia</taxon>
        <taxon>Anura</taxon>
        <taxon>Neobatrachia</taxon>
        <taxon>Ranoidea</taxon>
        <taxon>Ranidae</taxon>
        <taxon>Aquarana</taxon>
    </lineage>
</organism>
<sequence length="179" mass="20675">MLINIFMYSFSSPAADSHDLLVDNFVENFSDDLIRPPDNEVTNNLHIRICGLDGTVYSGENYRLESWGQNFLPKPTKMKVLGIIESSSGMLLFPQWIVLVAKNGRVYGYKEEVLFLHANSLEYLVKDGIKNIETYTDDISDEEEEVLQNDKEVQRLRQATKEFIDKDADEFNDFYAQFI</sequence>
<dbReference type="Pfam" id="PF02393">
    <property type="entry name" value="US22"/>
    <property type="match status" value="1"/>
</dbReference>
<dbReference type="AlphaFoldDB" id="C1C3V1"/>
<protein>
    <submittedName>
        <fullName evidence="1">FPV250</fullName>
    </submittedName>
</protein>
<gene>
    <name evidence="1" type="primary">V250</name>
</gene>
<proteinExistence type="evidence at transcript level"/>
<accession>C1C3V1</accession>
<name>C1C3V1_AQUCT</name>
<evidence type="ECO:0000313" key="1">
    <source>
        <dbReference type="EMBL" id="ACO51661.1"/>
    </source>
</evidence>
<dbReference type="EMBL" id="BT081530">
    <property type="protein sequence ID" value="ACO51661.1"/>
    <property type="molecule type" value="mRNA"/>
</dbReference>
<dbReference type="InterPro" id="IPR003360">
    <property type="entry name" value="US22-like"/>
</dbReference>
<reference evidence="1" key="1">
    <citation type="submission" date="2009-04" db="EMBL/GenBank/DDBJ databases">
        <title>Rana catesbeiana ESTs and full-length cDNAs.</title>
        <authorList>
            <person name="Helbing C.C."/>
            <person name="Veldhoen N."/>
            <person name="Leong J."/>
            <person name="Koop B.F."/>
        </authorList>
    </citation>
    <scope>NUCLEOTIDE SEQUENCE</scope>
    <source>
        <tissue evidence="1">Mixed tissue</tissue>
    </source>
</reference>